<sequence>MSLSLDPCELLSPDDLAELGAFEGPEKLQMPDSRTCRWQLPPSMENDFNGIVVDLDIRDQQTVESMNPVGGGEVTTSEVNSRPTAVAPDPSGTNCTVGMKIDDVSRIDVGIVGPRGQSCDIATTVAYIVEPRLPALPS</sequence>
<gene>
    <name evidence="2" type="ORF">SacglDRAFT_03763</name>
</gene>
<dbReference type="HOGENOM" id="CLU_121935_2_0_11"/>
<keyword evidence="3" id="KW-1185">Reference proteome</keyword>
<accession>I1D6N6</accession>
<reference evidence="2 3" key="1">
    <citation type="submission" date="2011-09" db="EMBL/GenBank/DDBJ databases">
        <authorList>
            <consortium name="US DOE Joint Genome Institute (JGI-PGF)"/>
            <person name="Lucas S."/>
            <person name="Han J."/>
            <person name="Lapidus A."/>
            <person name="Cheng J.-F."/>
            <person name="Goodwin L."/>
            <person name="Pitluck S."/>
            <person name="Peters L."/>
            <person name="Land M.L."/>
            <person name="Hauser L."/>
            <person name="Brambilla E."/>
            <person name="Klenk H.-P."/>
            <person name="Woyke T.J."/>
        </authorList>
    </citation>
    <scope>NUCLEOTIDE SEQUENCE [LARGE SCALE GENOMIC DNA]</scope>
    <source>
        <strain evidence="2 3">K62</strain>
    </source>
</reference>
<evidence type="ECO:0000256" key="1">
    <source>
        <dbReference type="SAM" id="MobiDB-lite"/>
    </source>
</evidence>
<evidence type="ECO:0000313" key="2">
    <source>
        <dbReference type="EMBL" id="EIF00611.1"/>
    </source>
</evidence>
<dbReference type="eggNOG" id="ENOG5032BPZ">
    <property type="taxonomic scope" value="Bacteria"/>
</dbReference>
<dbReference type="EMBL" id="CM001484">
    <property type="protein sequence ID" value="EIF00611.1"/>
    <property type="molecule type" value="Genomic_DNA"/>
</dbReference>
<name>I1D6N6_9PSEU</name>
<organism evidence="2 3">
    <name type="scientific">Saccharomonospora glauca K62</name>
    <dbReference type="NCBI Taxonomy" id="928724"/>
    <lineage>
        <taxon>Bacteria</taxon>
        <taxon>Bacillati</taxon>
        <taxon>Actinomycetota</taxon>
        <taxon>Actinomycetes</taxon>
        <taxon>Pseudonocardiales</taxon>
        <taxon>Pseudonocardiaceae</taxon>
        <taxon>Saccharomonospora</taxon>
    </lineage>
</organism>
<dbReference type="AlphaFoldDB" id="I1D6N6"/>
<evidence type="ECO:0008006" key="4">
    <source>
        <dbReference type="Google" id="ProtNLM"/>
    </source>
</evidence>
<feature type="compositionally biased region" description="Polar residues" evidence="1">
    <location>
        <begin position="74"/>
        <end position="83"/>
    </location>
</feature>
<feature type="region of interest" description="Disordered" evidence="1">
    <location>
        <begin position="64"/>
        <end position="91"/>
    </location>
</feature>
<dbReference type="Proteomes" id="UP000005087">
    <property type="component" value="Chromosome"/>
</dbReference>
<proteinExistence type="predicted"/>
<dbReference type="Pfam" id="PF12079">
    <property type="entry name" value="DUF3558"/>
    <property type="match status" value="1"/>
</dbReference>
<protein>
    <recommendedName>
        <fullName evidence="4">DUF3558 domain-containing protein</fullName>
    </recommendedName>
</protein>
<dbReference type="InterPro" id="IPR024520">
    <property type="entry name" value="DUF3558"/>
</dbReference>
<reference evidence="3" key="2">
    <citation type="submission" date="2012-01" db="EMBL/GenBank/DDBJ databases">
        <title>Noncontiguous Finished sequence of chromosome of Saccharomonospora glauca K62.</title>
        <authorList>
            <consortium name="US DOE Joint Genome Institute"/>
            <person name="Lucas S."/>
            <person name="Han J."/>
            <person name="Lapidus A."/>
            <person name="Cheng J.-F."/>
            <person name="Goodwin L."/>
            <person name="Pitluck S."/>
            <person name="Peters L."/>
            <person name="Mikhailova N."/>
            <person name="Held B."/>
            <person name="Detter J.C."/>
            <person name="Han C."/>
            <person name="Tapia R."/>
            <person name="Land M."/>
            <person name="Hauser L."/>
            <person name="Kyrpides N."/>
            <person name="Ivanova N."/>
            <person name="Pagani I."/>
            <person name="Brambilla E.-M."/>
            <person name="Klenk H.-P."/>
            <person name="Woyke T."/>
        </authorList>
    </citation>
    <scope>NUCLEOTIDE SEQUENCE [LARGE SCALE GENOMIC DNA]</scope>
    <source>
        <strain evidence="3">K62</strain>
    </source>
</reference>
<evidence type="ECO:0000313" key="3">
    <source>
        <dbReference type="Proteomes" id="UP000005087"/>
    </source>
</evidence>